<feature type="transmembrane region" description="Helical" evidence="7">
    <location>
        <begin position="43"/>
        <end position="62"/>
    </location>
</feature>
<feature type="transmembrane region" description="Helical" evidence="7">
    <location>
        <begin position="141"/>
        <end position="157"/>
    </location>
</feature>
<feature type="transmembrane region" description="Helical" evidence="7">
    <location>
        <begin position="109"/>
        <end position="129"/>
    </location>
</feature>
<reference evidence="8" key="2">
    <citation type="submission" date="2021-09" db="EMBL/GenBank/DDBJ databases">
        <authorList>
            <person name="Gilroy R."/>
        </authorList>
    </citation>
    <scope>NUCLEOTIDE SEQUENCE</scope>
    <source>
        <strain evidence="8">ChiGjej2B2-19336</strain>
    </source>
</reference>
<keyword evidence="3" id="KW-1003">Cell membrane</keyword>
<evidence type="ECO:0000256" key="4">
    <source>
        <dbReference type="ARBA" id="ARBA00022692"/>
    </source>
</evidence>
<keyword evidence="6 7" id="KW-0472">Membrane</keyword>
<evidence type="ECO:0000313" key="8">
    <source>
        <dbReference type="EMBL" id="HJD97784.1"/>
    </source>
</evidence>
<dbReference type="Proteomes" id="UP000698963">
    <property type="component" value="Unassembled WGS sequence"/>
</dbReference>
<comment type="subcellular location">
    <subcellularLocation>
        <location evidence="1">Cell membrane</location>
        <topology evidence="1">Multi-pass membrane protein</topology>
    </subcellularLocation>
</comment>
<dbReference type="Pfam" id="PF03773">
    <property type="entry name" value="ArsP_1"/>
    <property type="match status" value="1"/>
</dbReference>
<dbReference type="GO" id="GO:0005886">
    <property type="term" value="C:plasma membrane"/>
    <property type="evidence" value="ECO:0007669"/>
    <property type="project" value="UniProtKB-SubCell"/>
</dbReference>
<name>A0A921AXQ1_9BACT</name>
<reference evidence="8" key="1">
    <citation type="journal article" date="2021" name="PeerJ">
        <title>Extensive microbial diversity within the chicken gut microbiome revealed by metagenomics and culture.</title>
        <authorList>
            <person name="Gilroy R."/>
            <person name="Ravi A."/>
            <person name="Getino M."/>
            <person name="Pursley I."/>
            <person name="Horton D.L."/>
            <person name="Alikhan N.F."/>
            <person name="Baker D."/>
            <person name="Gharbi K."/>
            <person name="Hall N."/>
            <person name="Watson M."/>
            <person name="Adriaenssens E.M."/>
            <person name="Foster-Nyarko E."/>
            <person name="Jarju S."/>
            <person name="Secka A."/>
            <person name="Antonio M."/>
            <person name="Oren A."/>
            <person name="Chaudhuri R.R."/>
            <person name="La Ragione R."/>
            <person name="Hildebrand F."/>
            <person name="Pallen M.J."/>
        </authorList>
    </citation>
    <scope>NUCLEOTIDE SEQUENCE</scope>
    <source>
        <strain evidence="8">ChiGjej2B2-19336</strain>
    </source>
</reference>
<dbReference type="InterPro" id="IPR005524">
    <property type="entry name" value="DUF318"/>
</dbReference>
<dbReference type="AlphaFoldDB" id="A0A921AXQ1"/>
<evidence type="ECO:0000313" key="9">
    <source>
        <dbReference type="Proteomes" id="UP000698963"/>
    </source>
</evidence>
<accession>A0A921AXQ1</accession>
<dbReference type="RefSeq" id="WP_304122828.1">
    <property type="nucleotide sequence ID" value="NZ_DYZA01000183.1"/>
</dbReference>
<gene>
    <name evidence="8" type="ORF">K8W16_09085</name>
</gene>
<dbReference type="EMBL" id="DYZA01000183">
    <property type="protein sequence ID" value="HJD97784.1"/>
    <property type="molecule type" value="Genomic_DNA"/>
</dbReference>
<sequence length="158" mass="16712">MSTAALYLATLLLVCLSFAKDRQKTLRALKKGWKSFEGILPQFLSILLLVGLMLAVVDESLISRLLGKESGLMGMLLAAVAGSVTLIPGFIAFPLAASVLASGAGYGQTAMFLTTLMMVGIVTLPLESACFGRRLAVQRNLLALLYAVLSSFLLGAML</sequence>
<evidence type="ECO:0000256" key="7">
    <source>
        <dbReference type="SAM" id="Phobius"/>
    </source>
</evidence>
<evidence type="ECO:0000256" key="1">
    <source>
        <dbReference type="ARBA" id="ARBA00004651"/>
    </source>
</evidence>
<evidence type="ECO:0000256" key="5">
    <source>
        <dbReference type="ARBA" id="ARBA00022989"/>
    </source>
</evidence>
<comment type="similarity">
    <text evidence="2">Belongs to the UPF0718 family.</text>
</comment>
<comment type="caution">
    <text evidence="8">The sequence shown here is derived from an EMBL/GenBank/DDBJ whole genome shotgun (WGS) entry which is preliminary data.</text>
</comment>
<feature type="transmembrane region" description="Helical" evidence="7">
    <location>
        <begin position="74"/>
        <end position="97"/>
    </location>
</feature>
<protein>
    <submittedName>
        <fullName evidence="8">Permease</fullName>
    </submittedName>
</protein>
<evidence type="ECO:0000256" key="2">
    <source>
        <dbReference type="ARBA" id="ARBA00006386"/>
    </source>
</evidence>
<proteinExistence type="inferred from homology"/>
<evidence type="ECO:0000256" key="3">
    <source>
        <dbReference type="ARBA" id="ARBA00022475"/>
    </source>
</evidence>
<keyword evidence="5 7" id="KW-1133">Transmembrane helix</keyword>
<organism evidence="8 9">
    <name type="scientific">Mailhella massiliensis</name>
    <dbReference type="NCBI Taxonomy" id="1903261"/>
    <lineage>
        <taxon>Bacteria</taxon>
        <taxon>Pseudomonadati</taxon>
        <taxon>Thermodesulfobacteriota</taxon>
        <taxon>Desulfovibrionia</taxon>
        <taxon>Desulfovibrionales</taxon>
        <taxon>Desulfovibrionaceae</taxon>
        <taxon>Mailhella</taxon>
    </lineage>
</organism>
<evidence type="ECO:0000256" key="6">
    <source>
        <dbReference type="ARBA" id="ARBA00023136"/>
    </source>
</evidence>
<keyword evidence="4 7" id="KW-0812">Transmembrane</keyword>